<keyword evidence="2" id="KW-0732">Signal</keyword>
<dbReference type="Proteomes" id="UP000066049">
    <property type="component" value="Chromosome"/>
</dbReference>
<dbReference type="PROSITE" id="PS51677">
    <property type="entry name" value="NODB"/>
    <property type="match status" value="1"/>
</dbReference>
<sequence>MNYPVCVLTMHHCNNNENDFAIKPELFRKALLMALDEGYKFINYSQFKDIASGRVKASRKSILLTFDDGYFDNYKFAFPILKELNIPAVCFLITDKIKDFKRQDYDFSFKIHKDIDYNKDIEYFLNLDEIRQMQESGLFEFDSHTANHFSCKCNDEEKLREEFSSSLAKIKELFPEKQEFGFCFPKGHFNELSLKVVREYYDFAFSVIDGGFCAGDDKFKIRRIDISNNAKSEKDYIFRVKKKLFIYSTPVLGNLYSNFRNRDYK</sequence>
<evidence type="ECO:0000313" key="5">
    <source>
        <dbReference type="Proteomes" id="UP000066049"/>
    </source>
</evidence>
<organism evidence="4 5">
    <name type="scientific">Campylobacter concisus</name>
    <dbReference type="NCBI Taxonomy" id="199"/>
    <lineage>
        <taxon>Bacteria</taxon>
        <taxon>Pseudomonadati</taxon>
        <taxon>Campylobacterota</taxon>
        <taxon>Epsilonproteobacteria</taxon>
        <taxon>Campylobacterales</taxon>
        <taxon>Campylobacteraceae</taxon>
        <taxon>Campylobacter</taxon>
    </lineage>
</organism>
<dbReference type="AlphaFoldDB" id="A0A0M3V2M2"/>
<comment type="subcellular location">
    <subcellularLocation>
        <location evidence="1">Secreted</location>
    </subcellularLocation>
</comment>
<evidence type="ECO:0000259" key="3">
    <source>
        <dbReference type="PROSITE" id="PS51677"/>
    </source>
</evidence>
<evidence type="ECO:0000313" key="4">
    <source>
        <dbReference type="EMBL" id="ALF48158.1"/>
    </source>
</evidence>
<dbReference type="CDD" id="cd10918">
    <property type="entry name" value="CE4_NodB_like_5s_6s"/>
    <property type="match status" value="1"/>
</dbReference>
<evidence type="ECO:0000256" key="1">
    <source>
        <dbReference type="ARBA" id="ARBA00004613"/>
    </source>
</evidence>
<feature type="domain" description="NodB homology" evidence="3">
    <location>
        <begin position="60"/>
        <end position="265"/>
    </location>
</feature>
<reference evidence="5" key="1">
    <citation type="submission" date="2015-08" db="EMBL/GenBank/DDBJ databases">
        <title>Comparative genomics of the Campylobacter concisus group.</title>
        <authorList>
            <person name="Miller W.G."/>
            <person name="Yee E."/>
            <person name="Chapman M.H."/>
            <person name="Huynh S."/>
            <person name="Bono J.L."/>
            <person name="On S.L.W."/>
            <person name="St Leger J."/>
            <person name="Foster G."/>
            <person name="Parker C.T."/>
        </authorList>
    </citation>
    <scope>NUCLEOTIDE SEQUENCE [LARGE SCALE GENOMIC DNA]</scope>
    <source>
        <strain evidence="5">ATCC 33237</strain>
    </source>
</reference>
<dbReference type="EMBL" id="CP012541">
    <property type="protein sequence ID" value="ALF48158.1"/>
    <property type="molecule type" value="Genomic_DNA"/>
</dbReference>
<dbReference type="Pfam" id="PF01522">
    <property type="entry name" value="Polysacc_deac_1"/>
    <property type="match status" value="1"/>
</dbReference>
<dbReference type="InterPro" id="IPR051398">
    <property type="entry name" value="Polysacch_Deacetylase"/>
</dbReference>
<gene>
    <name evidence="4" type="ORF">CCON33237_1509</name>
</gene>
<dbReference type="InterPro" id="IPR011330">
    <property type="entry name" value="Glyco_hydro/deAcase_b/a-brl"/>
</dbReference>
<dbReference type="PANTHER" id="PTHR34216:SF3">
    <property type="entry name" value="POLY-BETA-1,6-N-ACETYL-D-GLUCOSAMINE N-DEACETYLASE"/>
    <property type="match status" value="1"/>
</dbReference>
<dbReference type="GeneID" id="28663187"/>
<dbReference type="SUPFAM" id="SSF88713">
    <property type="entry name" value="Glycoside hydrolase/deacetylase"/>
    <property type="match status" value="1"/>
</dbReference>
<dbReference type="Gene3D" id="3.20.20.370">
    <property type="entry name" value="Glycoside hydrolase/deacetylase"/>
    <property type="match status" value="1"/>
</dbReference>
<dbReference type="PANTHER" id="PTHR34216">
    <property type="match status" value="1"/>
</dbReference>
<dbReference type="GO" id="GO:0005576">
    <property type="term" value="C:extracellular region"/>
    <property type="evidence" value="ECO:0007669"/>
    <property type="project" value="UniProtKB-SubCell"/>
</dbReference>
<dbReference type="RefSeq" id="WP_054197090.1">
    <property type="nucleotide sequence ID" value="NZ_CABMKQ010000040.1"/>
</dbReference>
<proteinExistence type="predicted"/>
<protein>
    <submittedName>
        <fullName evidence="4">Polysaccharide deacetylase</fullName>
    </submittedName>
</protein>
<dbReference type="PATRIC" id="fig|199.248.peg.1558"/>
<dbReference type="KEGG" id="ccoc:CCON33237_1509"/>
<accession>A0A0M3V2M2</accession>
<name>A0A0M3V2M2_9BACT</name>
<dbReference type="GO" id="GO:0005975">
    <property type="term" value="P:carbohydrate metabolic process"/>
    <property type="evidence" value="ECO:0007669"/>
    <property type="project" value="InterPro"/>
</dbReference>
<dbReference type="GO" id="GO:0016810">
    <property type="term" value="F:hydrolase activity, acting on carbon-nitrogen (but not peptide) bonds"/>
    <property type="evidence" value="ECO:0007669"/>
    <property type="project" value="InterPro"/>
</dbReference>
<evidence type="ECO:0000256" key="2">
    <source>
        <dbReference type="ARBA" id="ARBA00022729"/>
    </source>
</evidence>
<dbReference type="InterPro" id="IPR002509">
    <property type="entry name" value="NODB_dom"/>
</dbReference>